<dbReference type="Pfam" id="PF00854">
    <property type="entry name" value="PTR2"/>
    <property type="match status" value="1"/>
</dbReference>
<proteinExistence type="inferred from homology"/>
<feature type="non-terminal residue" evidence="8">
    <location>
        <position position="1"/>
    </location>
</feature>
<sequence length="366" mass="41210">LQNYLTDVWKLSFTHAAGILNIWGGISFVLPVFSLFLADAFLGHFKMLVFSSLAYSLGIGFISMSTPKVLANPCKLYEPQCIGHTNKVLFYTGLALLSVGVAGHLVSIHPFLKEQEDKPYEKMGSGSIHQLVGFPFVVLVPVIGAIALPYIKPWSIRFGIPAICTVATTLLFLSGSWKYKKAKPQGSPLTNVCRVFIAAACKKCEPFPRDADKFYTKNGQDLQRFYSSRALRFLEKAAIIIPGKSTEQQEKSRWRLCSVAEVEEAKITVRMVPMWLTFIICGIVSSFGNTYFVEQAKKMDRKIGKWKVPLQILLMLFGWSKRVFTCCYNRLVERFFPGSKKYAPPPLRLLQRSGSRIHEKLPGTFQ</sequence>
<comment type="similarity">
    <text evidence="2">Belongs to the major facilitator superfamily. Proton-dependent oligopeptide transporter (POT/PTR) (TC 2.A.17) family.</text>
</comment>
<keyword evidence="9" id="KW-1185">Reference proteome</keyword>
<dbReference type="OrthoDB" id="1181826at2759"/>
<keyword evidence="5 7" id="KW-0472">Membrane</keyword>
<dbReference type="AlphaFoldDB" id="A0A2Z7A1R0"/>
<evidence type="ECO:0000256" key="6">
    <source>
        <dbReference type="ARBA" id="ARBA00044504"/>
    </source>
</evidence>
<name>A0A2Z7A1R0_9LAMI</name>
<feature type="transmembrane region" description="Helical" evidence="7">
    <location>
        <begin position="20"/>
        <end position="42"/>
    </location>
</feature>
<evidence type="ECO:0000313" key="9">
    <source>
        <dbReference type="Proteomes" id="UP000250235"/>
    </source>
</evidence>
<feature type="transmembrane region" description="Helical" evidence="7">
    <location>
        <begin position="158"/>
        <end position="177"/>
    </location>
</feature>
<accession>A0A2Z7A1R0</accession>
<feature type="transmembrane region" description="Helical" evidence="7">
    <location>
        <begin position="274"/>
        <end position="293"/>
    </location>
</feature>
<evidence type="ECO:0000256" key="4">
    <source>
        <dbReference type="ARBA" id="ARBA00022989"/>
    </source>
</evidence>
<feature type="transmembrane region" description="Helical" evidence="7">
    <location>
        <begin position="48"/>
        <end position="67"/>
    </location>
</feature>
<evidence type="ECO:0000256" key="1">
    <source>
        <dbReference type="ARBA" id="ARBA00004141"/>
    </source>
</evidence>
<dbReference type="GO" id="GO:0016020">
    <property type="term" value="C:membrane"/>
    <property type="evidence" value="ECO:0007669"/>
    <property type="project" value="UniProtKB-SubCell"/>
</dbReference>
<dbReference type="EMBL" id="KV020109">
    <property type="protein sequence ID" value="KZV15241.1"/>
    <property type="molecule type" value="Genomic_DNA"/>
</dbReference>
<protein>
    <submittedName>
        <fullName evidence="8">Uncharacterized protein</fullName>
    </submittedName>
</protein>
<evidence type="ECO:0000256" key="7">
    <source>
        <dbReference type="SAM" id="Phobius"/>
    </source>
</evidence>
<comment type="similarity">
    <text evidence="6">Belongs to the major facilitator superfamily. Phosphate:H(+) symporter (TC 2.A.1.9) family.</text>
</comment>
<evidence type="ECO:0000256" key="5">
    <source>
        <dbReference type="ARBA" id="ARBA00023136"/>
    </source>
</evidence>
<dbReference type="InterPro" id="IPR000109">
    <property type="entry name" value="POT_fam"/>
</dbReference>
<dbReference type="Proteomes" id="UP000250235">
    <property type="component" value="Unassembled WGS sequence"/>
</dbReference>
<organism evidence="8 9">
    <name type="scientific">Dorcoceras hygrometricum</name>
    <dbReference type="NCBI Taxonomy" id="472368"/>
    <lineage>
        <taxon>Eukaryota</taxon>
        <taxon>Viridiplantae</taxon>
        <taxon>Streptophyta</taxon>
        <taxon>Embryophyta</taxon>
        <taxon>Tracheophyta</taxon>
        <taxon>Spermatophyta</taxon>
        <taxon>Magnoliopsida</taxon>
        <taxon>eudicotyledons</taxon>
        <taxon>Gunneridae</taxon>
        <taxon>Pentapetalae</taxon>
        <taxon>asterids</taxon>
        <taxon>lamiids</taxon>
        <taxon>Lamiales</taxon>
        <taxon>Gesneriaceae</taxon>
        <taxon>Didymocarpoideae</taxon>
        <taxon>Trichosporeae</taxon>
        <taxon>Loxocarpinae</taxon>
        <taxon>Dorcoceras</taxon>
    </lineage>
</organism>
<feature type="transmembrane region" description="Helical" evidence="7">
    <location>
        <begin position="88"/>
        <end position="112"/>
    </location>
</feature>
<keyword evidence="3 7" id="KW-0812">Transmembrane</keyword>
<evidence type="ECO:0000313" key="8">
    <source>
        <dbReference type="EMBL" id="KZV15241.1"/>
    </source>
</evidence>
<feature type="transmembrane region" description="Helical" evidence="7">
    <location>
        <begin position="132"/>
        <end position="151"/>
    </location>
</feature>
<comment type="subcellular location">
    <subcellularLocation>
        <location evidence="1">Membrane</location>
        <topology evidence="1">Multi-pass membrane protein</topology>
    </subcellularLocation>
</comment>
<dbReference type="GO" id="GO:0022857">
    <property type="term" value="F:transmembrane transporter activity"/>
    <property type="evidence" value="ECO:0007669"/>
    <property type="project" value="InterPro"/>
</dbReference>
<evidence type="ECO:0000256" key="3">
    <source>
        <dbReference type="ARBA" id="ARBA00022692"/>
    </source>
</evidence>
<dbReference type="SUPFAM" id="SSF103473">
    <property type="entry name" value="MFS general substrate transporter"/>
    <property type="match status" value="1"/>
</dbReference>
<dbReference type="PANTHER" id="PTHR11654">
    <property type="entry name" value="OLIGOPEPTIDE TRANSPORTER-RELATED"/>
    <property type="match status" value="1"/>
</dbReference>
<evidence type="ECO:0000256" key="2">
    <source>
        <dbReference type="ARBA" id="ARBA00005982"/>
    </source>
</evidence>
<dbReference type="InterPro" id="IPR036259">
    <property type="entry name" value="MFS_trans_sf"/>
</dbReference>
<keyword evidence="4 7" id="KW-1133">Transmembrane helix</keyword>
<dbReference type="Gene3D" id="1.20.1250.20">
    <property type="entry name" value="MFS general substrate transporter like domains"/>
    <property type="match status" value="1"/>
</dbReference>
<reference evidence="8 9" key="1">
    <citation type="journal article" date="2015" name="Proc. Natl. Acad. Sci. U.S.A.">
        <title>The resurrection genome of Boea hygrometrica: A blueprint for survival of dehydration.</title>
        <authorList>
            <person name="Xiao L."/>
            <person name="Yang G."/>
            <person name="Zhang L."/>
            <person name="Yang X."/>
            <person name="Zhao S."/>
            <person name="Ji Z."/>
            <person name="Zhou Q."/>
            <person name="Hu M."/>
            <person name="Wang Y."/>
            <person name="Chen M."/>
            <person name="Xu Y."/>
            <person name="Jin H."/>
            <person name="Xiao X."/>
            <person name="Hu G."/>
            <person name="Bao F."/>
            <person name="Hu Y."/>
            <person name="Wan P."/>
            <person name="Li L."/>
            <person name="Deng X."/>
            <person name="Kuang T."/>
            <person name="Xiang C."/>
            <person name="Zhu J.K."/>
            <person name="Oliver M.J."/>
            <person name="He Y."/>
        </authorList>
    </citation>
    <scope>NUCLEOTIDE SEQUENCE [LARGE SCALE GENOMIC DNA]</scope>
    <source>
        <strain evidence="9">cv. XS01</strain>
    </source>
</reference>
<gene>
    <name evidence="8" type="ORF">F511_26387</name>
</gene>